<dbReference type="PANTHER" id="PTHR43433">
    <property type="entry name" value="HYDROLASE, ALPHA/BETA FOLD FAMILY PROTEIN"/>
    <property type="match status" value="1"/>
</dbReference>
<evidence type="ECO:0000259" key="1">
    <source>
        <dbReference type="Pfam" id="PF12697"/>
    </source>
</evidence>
<protein>
    <submittedName>
        <fullName evidence="2">3-oxoadipate enol-lactonase</fullName>
        <ecNumber evidence="2">3.1.1.24</ecNumber>
    </submittedName>
</protein>
<dbReference type="EMBL" id="CP033361">
    <property type="protein sequence ID" value="QKC78560.1"/>
    <property type="molecule type" value="Genomic_DNA"/>
</dbReference>
<dbReference type="NCBIfam" id="TIGR02427">
    <property type="entry name" value="protocat_pcaD"/>
    <property type="match status" value="1"/>
</dbReference>
<dbReference type="Proteomes" id="UP000503339">
    <property type="component" value="Chromosome"/>
</dbReference>
<dbReference type="RefSeq" id="WP_064987967.1">
    <property type="nucleotide sequence ID" value="NZ_CP033361.1"/>
</dbReference>
<gene>
    <name evidence="2" type="primary">pcaD</name>
    <name evidence="2" type="ORF">EB233_26215</name>
</gene>
<dbReference type="InterPro" id="IPR029058">
    <property type="entry name" value="AB_hydrolase_fold"/>
</dbReference>
<dbReference type="EC" id="3.1.1.24" evidence="2"/>
<dbReference type="InterPro" id="IPR050471">
    <property type="entry name" value="AB_hydrolase"/>
</dbReference>
<evidence type="ECO:0000313" key="3">
    <source>
        <dbReference type="Proteomes" id="UP000503339"/>
    </source>
</evidence>
<dbReference type="Pfam" id="PF12697">
    <property type="entry name" value="Abhydrolase_6"/>
    <property type="match status" value="1"/>
</dbReference>
<keyword evidence="2" id="KW-0378">Hydrolase</keyword>
<sequence length="269" mass="28963">MPFVTIGGITLHHRQIKATGKARPIIFINSLGTDFRIWDDIVAALDGEMPLMVYDKRGHGLSDIGDIRSIDDHVDDLAGLIDHFGLEDVVLCGLSVGGMIAQGLYARRPESVAAMILCDTAHKIGTNESWNTRIATVERSGIQAIADGVLKVWFTPTFHTARMAELDGYWNMMTRQAVAGYVGTCAAVRDADFTDAARRVAVPTLCVAGDQDGSTPPDLVRSLADLIPGSRFEIIRDAGHIPCVEQPQALVALIRDFVASLASGADNHG</sequence>
<dbReference type="AlphaFoldDB" id="A0A6M7URE4"/>
<organism evidence="2 3">
    <name type="scientific">Mesorhizobium erdmanii</name>
    <dbReference type="NCBI Taxonomy" id="1777866"/>
    <lineage>
        <taxon>Bacteria</taxon>
        <taxon>Pseudomonadati</taxon>
        <taxon>Pseudomonadota</taxon>
        <taxon>Alphaproteobacteria</taxon>
        <taxon>Hyphomicrobiales</taxon>
        <taxon>Phyllobacteriaceae</taxon>
        <taxon>Mesorhizobium</taxon>
    </lineage>
</organism>
<name>A0A6M7URE4_9HYPH</name>
<reference evidence="2 3" key="1">
    <citation type="submission" date="2018-10" db="EMBL/GenBank/DDBJ databases">
        <authorList>
            <person name="Perry B.J."/>
            <person name="Sullivan J.T."/>
            <person name="Murphy R.J.T."/>
            <person name="Ramsay J.P."/>
            <person name="Ronson C.W."/>
        </authorList>
    </citation>
    <scope>NUCLEOTIDE SEQUENCE [LARGE SCALE GENOMIC DNA]</scope>
    <source>
        <strain evidence="2 3">NZP2014</strain>
    </source>
</reference>
<keyword evidence="3" id="KW-1185">Reference proteome</keyword>
<dbReference type="Gene3D" id="3.40.50.1820">
    <property type="entry name" value="alpha/beta hydrolase"/>
    <property type="match status" value="1"/>
</dbReference>
<accession>A0A6M7URE4</accession>
<dbReference type="InterPro" id="IPR026968">
    <property type="entry name" value="PcaD/CatD"/>
</dbReference>
<dbReference type="PANTHER" id="PTHR43433:SF5">
    <property type="entry name" value="AB HYDROLASE-1 DOMAIN-CONTAINING PROTEIN"/>
    <property type="match status" value="1"/>
</dbReference>
<evidence type="ECO:0000313" key="2">
    <source>
        <dbReference type="EMBL" id="QKC78560.1"/>
    </source>
</evidence>
<dbReference type="GO" id="GO:0042952">
    <property type="term" value="P:beta-ketoadipate pathway"/>
    <property type="evidence" value="ECO:0007669"/>
    <property type="project" value="InterPro"/>
</dbReference>
<proteinExistence type="predicted"/>
<dbReference type="SUPFAM" id="SSF53474">
    <property type="entry name" value="alpha/beta-Hydrolases"/>
    <property type="match status" value="1"/>
</dbReference>
<dbReference type="GO" id="GO:0047570">
    <property type="term" value="F:3-oxoadipate enol-lactonase activity"/>
    <property type="evidence" value="ECO:0007669"/>
    <property type="project" value="UniProtKB-EC"/>
</dbReference>
<dbReference type="PRINTS" id="PR00111">
    <property type="entry name" value="ABHYDROLASE"/>
</dbReference>
<dbReference type="KEGG" id="merd:EB233_26215"/>
<dbReference type="InterPro" id="IPR000073">
    <property type="entry name" value="AB_hydrolase_1"/>
</dbReference>
<feature type="domain" description="AB hydrolase-1" evidence="1">
    <location>
        <begin position="25"/>
        <end position="252"/>
    </location>
</feature>